<dbReference type="EMBL" id="KB870805">
    <property type="protein sequence ID" value="EOA37764.1"/>
    <property type="molecule type" value="Genomic_DNA"/>
</dbReference>
<dbReference type="PROSITE" id="PS50066">
    <property type="entry name" value="MADS_BOX_2"/>
    <property type="match status" value="1"/>
</dbReference>
<dbReference type="PRINTS" id="PR00404">
    <property type="entry name" value="MADSDOMAIN"/>
</dbReference>
<dbReference type="Gene3D" id="3.40.1810.10">
    <property type="entry name" value="Transcription factor, MADS-box"/>
    <property type="match status" value="1"/>
</dbReference>
<keyword evidence="3" id="KW-0238">DNA-binding</keyword>
<dbReference type="Proteomes" id="UP000029121">
    <property type="component" value="Unassembled WGS sequence"/>
</dbReference>
<dbReference type="GO" id="GO:0046983">
    <property type="term" value="F:protein dimerization activity"/>
    <property type="evidence" value="ECO:0007669"/>
    <property type="project" value="InterPro"/>
</dbReference>
<accession>R0I623</accession>
<dbReference type="STRING" id="81985.R0I623"/>
<dbReference type="eggNOG" id="KOG0014">
    <property type="taxonomic scope" value="Eukaryota"/>
</dbReference>
<dbReference type="SMART" id="SM00432">
    <property type="entry name" value="MADS"/>
    <property type="match status" value="1"/>
</dbReference>
<keyword evidence="2" id="KW-0805">Transcription regulation</keyword>
<dbReference type="InterPro" id="IPR050142">
    <property type="entry name" value="MADS-box/MEF2_TF"/>
</dbReference>
<dbReference type="InterPro" id="IPR036879">
    <property type="entry name" value="TF_MADSbox_sf"/>
</dbReference>
<evidence type="ECO:0000259" key="7">
    <source>
        <dbReference type="PROSITE" id="PS50066"/>
    </source>
</evidence>
<keyword evidence="4" id="KW-0804">Transcription</keyword>
<sequence>MAPRQKREIKFIENERSRLSTFHRRQCSIFEKADELSKIPDVEVRVLLVSPTNISYTFGKPSLINNVERNLMKELEQLEMHEELLRKRNQEELEKSKMLEKVELEDLVAFKEKLEALRADRKRRHEEMKASATLLMLSEETENKKMKIEADPREKYELRPRIPRNYVE</sequence>
<evidence type="ECO:0000256" key="2">
    <source>
        <dbReference type="ARBA" id="ARBA00023015"/>
    </source>
</evidence>
<comment type="subcellular location">
    <subcellularLocation>
        <location evidence="1">Nucleus</location>
    </subcellularLocation>
</comment>
<evidence type="ECO:0000256" key="1">
    <source>
        <dbReference type="ARBA" id="ARBA00004123"/>
    </source>
</evidence>
<dbReference type="GO" id="GO:0005634">
    <property type="term" value="C:nucleus"/>
    <property type="evidence" value="ECO:0007669"/>
    <property type="project" value="UniProtKB-SubCell"/>
</dbReference>
<name>R0I623_9BRAS</name>
<dbReference type="AlphaFoldDB" id="R0I623"/>
<evidence type="ECO:0000256" key="3">
    <source>
        <dbReference type="ARBA" id="ARBA00023125"/>
    </source>
</evidence>
<dbReference type="KEGG" id="crb:17899756"/>
<keyword evidence="6" id="KW-0175">Coiled coil</keyword>
<gene>
    <name evidence="8" type="ORF">CARUB_v10012603mg</name>
</gene>
<evidence type="ECO:0000256" key="5">
    <source>
        <dbReference type="ARBA" id="ARBA00023242"/>
    </source>
</evidence>
<keyword evidence="9" id="KW-1185">Reference proteome</keyword>
<dbReference type="InterPro" id="IPR002100">
    <property type="entry name" value="TF_MADSbox"/>
</dbReference>
<dbReference type="GO" id="GO:0003677">
    <property type="term" value="F:DNA binding"/>
    <property type="evidence" value="ECO:0007669"/>
    <property type="project" value="UniProtKB-KW"/>
</dbReference>
<protein>
    <recommendedName>
        <fullName evidence="7">MADS-box domain-containing protein</fullName>
    </recommendedName>
</protein>
<keyword evidence="5" id="KW-0539">Nucleus</keyword>
<evidence type="ECO:0000313" key="8">
    <source>
        <dbReference type="EMBL" id="EOA37764.1"/>
    </source>
</evidence>
<organism evidence="8 9">
    <name type="scientific">Capsella rubella</name>
    <dbReference type="NCBI Taxonomy" id="81985"/>
    <lineage>
        <taxon>Eukaryota</taxon>
        <taxon>Viridiplantae</taxon>
        <taxon>Streptophyta</taxon>
        <taxon>Embryophyta</taxon>
        <taxon>Tracheophyta</taxon>
        <taxon>Spermatophyta</taxon>
        <taxon>Magnoliopsida</taxon>
        <taxon>eudicotyledons</taxon>
        <taxon>Gunneridae</taxon>
        <taxon>Pentapetalae</taxon>
        <taxon>rosids</taxon>
        <taxon>malvids</taxon>
        <taxon>Brassicales</taxon>
        <taxon>Brassicaceae</taxon>
        <taxon>Camelineae</taxon>
        <taxon>Capsella</taxon>
    </lineage>
</organism>
<feature type="domain" description="MADS-box" evidence="7">
    <location>
        <begin position="2"/>
        <end position="62"/>
    </location>
</feature>
<dbReference type="Pfam" id="PF00319">
    <property type="entry name" value="SRF-TF"/>
    <property type="match status" value="1"/>
</dbReference>
<proteinExistence type="predicted"/>
<evidence type="ECO:0000313" key="9">
    <source>
        <dbReference type="Proteomes" id="UP000029121"/>
    </source>
</evidence>
<evidence type="ECO:0000256" key="4">
    <source>
        <dbReference type="ARBA" id="ARBA00023163"/>
    </source>
</evidence>
<dbReference type="SUPFAM" id="SSF55455">
    <property type="entry name" value="SRF-like"/>
    <property type="match status" value="1"/>
</dbReference>
<evidence type="ECO:0000256" key="6">
    <source>
        <dbReference type="SAM" id="Coils"/>
    </source>
</evidence>
<feature type="coiled-coil region" evidence="6">
    <location>
        <begin position="64"/>
        <end position="101"/>
    </location>
</feature>
<dbReference type="PANTHER" id="PTHR48019">
    <property type="entry name" value="SERUM RESPONSE FACTOR HOMOLOG"/>
    <property type="match status" value="1"/>
</dbReference>
<reference evidence="9" key="1">
    <citation type="journal article" date="2013" name="Nat. Genet.">
        <title>The Capsella rubella genome and the genomic consequences of rapid mating system evolution.</title>
        <authorList>
            <person name="Slotte T."/>
            <person name="Hazzouri K.M."/>
            <person name="Agren J.A."/>
            <person name="Koenig D."/>
            <person name="Maumus F."/>
            <person name="Guo Y.L."/>
            <person name="Steige K."/>
            <person name="Platts A.E."/>
            <person name="Escobar J.S."/>
            <person name="Newman L.K."/>
            <person name="Wang W."/>
            <person name="Mandakova T."/>
            <person name="Vello E."/>
            <person name="Smith L.M."/>
            <person name="Henz S.R."/>
            <person name="Steffen J."/>
            <person name="Takuno S."/>
            <person name="Brandvain Y."/>
            <person name="Coop G."/>
            <person name="Andolfatto P."/>
            <person name="Hu T.T."/>
            <person name="Blanchette M."/>
            <person name="Clark R.M."/>
            <person name="Quesneville H."/>
            <person name="Nordborg M."/>
            <person name="Gaut B.S."/>
            <person name="Lysak M.A."/>
            <person name="Jenkins J."/>
            <person name="Grimwood J."/>
            <person name="Chapman J."/>
            <person name="Prochnik S."/>
            <person name="Shu S."/>
            <person name="Rokhsar D."/>
            <person name="Schmutz J."/>
            <person name="Weigel D."/>
            <person name="Wright S.I."/>
        </authorList>
    </citation>
    <scope>NUCLEOTIDE SEQUENCE [LARGE SCALE GENOMIC DNA]</scope>
    <source>
        <strain evidence="9">cv. Monte Gargano</strain>
    </source>
</reference>
<dbReference type="OrthoDB" id="1898716at2759"/>